<evidence type="ECO:0000256" key="16">
    <source>
        <dbReference type="ARBA" id="ARBA00048088"/>
    </source>
</evidence>
<feature type="transmembrane region" description="Helical" evidence="19">
    <location>
        <begin position="581"/>
        <end position="600"/>
    </location>
</feature>
<evidence type="ECO:0000256" key="18">
    <source>
        <dbReference type="RuleBase" id="RU361177"/>
    </source>
</evidence>
<keyword evidence="9 19" id="KW-1133">Transmembrane helix</keyword>
<dbReference type="PRINTS" id="PR00370">
    <property type="entry name" value="FMOXYGENASE"/>
</dbReference>
<dbReference type="EC" id="1.-.-.-" evidence="18"/>
<dbReference type="GO" id="GO:0034899">
    <property type="term" value="F:trimethylamine monooxygenase activity"/>
    <property type="evidence" value="ECO:0007669"/>
    <property type="project" value="UniProtKB-EC"/>
</dbReference>
<name>A0AAV6UY75_9ARAC</name>
<evidence type="ECO:0000256" key="15">
    <source>
        <dbReference type="ARBA" id="ARBA00048041"/>
    </source>
</evidence>
<protein>
    <recommendedName>
        <fullName evidence="18">Flavin-containing monooxygenase</fullName>
        <ecNumber evidence="18">1.-.-.-</ecNumber>
    </recommendedName>
</protein>
<sequence length="639" mass="73563">MFLEVKSPEQEDFPSLTNSPALLQEKRFQRHACYLDKLSKMASNKKVLVIGGGFCGIGSIKCLKEEGYDPICYEKTSNAGGTWYYRDETPMGMPSIMPTTVINHSKEMGALTNFIPNKKFPNYMRHHELLEMFNDVGNQFDCFKHIVYNREVTRVKRSSDYDETGKWDVKVKNTETGEITEETFDAVFVCIGHITYPKIPDFPGMEKFQGVIMHTHSLKRVDGFRNKKVVVVGIGCSGLDAAVEISSVSSQVYLSSRNGAWIIPRVGPYGLPFDYAMLRRFANVIQNTFGYKWSSWYLERNFINNKFNHNLYNLRPIYCAMARDPSTNDIIPAKLISGSVVLRKNIKCFTEKGVIFENESQVTEADVVVMATGYSWKFPFLEDDVVTKEDGRINLYKCMYSPNLKHPTLPIVGFLLPFGPGFPLGEMQCRYAVQHLSGHLKLPSKENMLEEIKARHEENCQRYAPSEKMTVRVDYINYMDELGSEMGVKPNMWKLLFTDYTLWQALFFGPALPYQYRLQGPHKWEGARKAILTAHERVRYPLSGEWKKSTKRNVSVGQYLKYIVTFLLLAYWLAQTQESSVKYYLVALLIPYFMTWNGFYKKYLFCLLMLPFFVTWQGFTSCYMLTLFAPLLLTAIASA</sequence>
<evidence type="ECO:0000256" key="19">
    <source>
        <dbReference type="SAM" id="Phobius"/>
    </source>
</evidence>
<dbReference type="FunFam" id="3.50.50.60:FF:000159">
    <property type="entry name" value="Dimethylaniline monooxygenase [N-oxide-forming]"/>
    <property type="match status" value="1"/>
</dbReference>
<comment type="similarity">
    <text evidence="3 18">Belongs to the FMO family.</text>
</comment>
<dbReference type="PIRSF" id="PIRSF000332">
    <property type="entry name" value="FMO"/>
    <property type="match status" value="1"/>
</dbReference>
<comment type="subcellular location">
    <subcellularLocation>
        <location evidence="2">Endoplasmic reticulum membrane</location>
        <topology evidence="2">Single-pass membrane protein</topology>
    </subcellularLocation>
</comment>
<evidence type="ECO:0000256" key="11">
    <source>
        <dbReference type="ARBA" id="ARBA00023033"/>
    </source>
</evidence>
<dbReference type="EMBL" id="JAFNEN010000217">
    <property type="protein sequence ID" value="KAG8189372.1"/>
    <property type="molecule type" value="Genomic_DNA"/>
</dbReference>
<dbReference type="AlphaFoldDB" id="A0AAV6UY75"/>
<dbReference type="PANTHER" id="PTHR23023">
    <property type="entry name" value="DIMETHYLANILINE MONOOXYGENASE"/>
    <property type="match status" value="1"/>
</dbReference>
<dbReference type="GO" id="GO:0050661">
    <property type="term" value="F:NADP binding"/>
    <property type="evidence" value="ECO:0007669"/>
    <property type="project" value="InterPro"/>
</dbReference>
<proteinExistence type="inferred from homology"/>
<evidence type="ECO:0000256" key="10">
    <source>
        <dbReference type="ARBA" id="ARBA00023002"/>
    </source>
</evidence>
<keyword evidence="4 18" id="KW-0285">Flavoprotein</keyword>
<evidence type="ECO:0000256" key="3">
    <source>
        <dbReference type="ARBA" id="ARBA00009183"/>
    </source>
</evidence>
<comment type="cofactor">
    <cofactor evidence="1 18">
        <name>FAD</name>
        <dbReference type="ChEBI" id="CHEBI:57692"/>
    </cofactor>
</comment>
<evidence type="ECO:0000256" key="8">
    <source>
        <dbReference type="ARBA" id="ARBA00022857"/>
    </source>
</evidence>
<feature type="transmembrane region" description="Helical" evidence="19">
    <location>
        <begin position="612"/>
        <end position="637"/>
    </location>
</feature>
<evidence type="ECO:0000256" key="2">
    <source>
        <dbReference type="ARBA" id="ARBA00004389"/>
    </source>
</evidence>
<dbReference type="Gene3D" id="3.50.50.60">
    <property type="entry name" value="FAD/NAD(P)-binding domain"/>
    <property type="match status" value="1"/>
</dbReference>
<evidence type="ECO:0000256" key="4">
    <source>
        <dbReference type="ARBA" id="ARBA00022630"/>
    </source>
</evidence>
<evidence type="ECO:0000256" key="14">
    <source>
        <dbReference type="ARBA" id="ARBA00047338"/>
    </source>
</evidence>
<keyword evidence="12 19" id="KW-0472">Membrane</keyword>
<dbReference type="GO" id="GO:0005789">
    <property type="term" value="C:endoplasmic reticulum membrane"/>
    <property type="evidence" value="ECO:0007669"/>
    <property type="project" value="UniProtKB-SubCell"/>
</dbReference>
<evidence type="ECO:0000256" key="13">
    <source>
        <dbReference type="ARBA" id="ARBA00045957"/>
    </source>
</evidence>
<evidence type="ECO:0000313" key="21">
    <source>
        <dbReference type="Proteomes" id="UP000827092"/>
    </source>
</evidence>
<feature type="transmembrane region" description="Helical" evidence="19">
    <location>
        <begin position="556"/>
        <end position="574"/>
    </location>
</feature>
<dbReference type="GO" id="GO:0004499">
    <property type="term" value="F:N,N-dimethylaniline monooxygenase activity"/>
    <property type="evidence" value="ECO:0007669"/>
    <property type="project" value="InterPro"/>
</dbReference>
<keyword evidence="7 18" id="KW-0274">FAD</keyword>
<reference evidence="20 21" key="1">
    <citation type="journal article" date="2022" name="Nat. Ecol. Evol.">
        <title>A masculinizing supergene underlies an exaggerated male reproductive morph in a spider.</title>
        <authorList>
            <person name="Hendrickx F."/>
            <person name="De Corte Z."/>
            <person name="Sonet G."/>
            <person name="Van Belleghem S.M."/>
            <person name="Kostlbacher S."/>
            <person name="Vangestel C."/>
        </authorList>
    </citation>
    <scope>NUCLEOTIDE SEQUENCE [LARGE SCALE GENOMIC DNA]</scope>
    <source>
        <strain evidence="20">W744_W776</strain>
    </source>
</reference>
<keyword evidence="10 18" id="KW-0560">Oxidoreductase</keyword>
<comment type="catalytic activity">
    <reaction evidence="16">
        <text>trimethylamine + NADPH + O2 = trimethylamine N-oxide + NADP(+) + H2O</text>
        <dbReference type="Rhea" id="RHEA:31979"/>
        <dbReference type="ChEBI" id="CHEBI:15377"/>
        <dbReference type="ChEBI" id="CHEBI:15379"/>
        <dbReference type="ChEBI" id="CHEBI:15724"/>
        <dbReference type="ChEBI" id="CHEBI:57783"/>
        <dbReference type="ChEBI" id="CHEBI:58349"/>
        <dbReference type="ChEBI" id="CHEBI:58389"/>
        <dbReference type="EC" id="1.14.13.148"/>
    </reaction>
    <physiologicalReaction direction="left-to-right" evidence="16">
        <dbReference type="Rhea" id="RHEA:31980"/>
    </physiologicalReaction>
</comment>
<accession>A0AAV6UY75</accession>
<evidence type="ECO:0000256" key="6">
    <source>
        <dbReference type="ARBA" id="ARBA00022824"/>
    </source>
</evidence>
<dbReference type="GO" id="GO:0050660">
    <property type="term" value="F:flavin adenine dinucleotide binding"/>
    <property type="evidence" value="ECO:0007669"/>
    <property type="project" value="InterPro"/>
</dbReference>
<evidence type="ECO:0000256" key="12">
    <source>
        <dbReference type="ARBA" id="ARBA00023136"/>
    </source>
</evidence>
<keyword evidence="5 19" id="KW-0812">Transmembrane</keyword>
<gene>
    <name evidence="20" type="ORF">JTE90_021875</name>
</gene>
<keyword evidence="6" id="KW-0256">Endoplasmic reticulum</keyword>
<dbReference type="InterPro" id="IPR050346">
    <property type="entry name" value="FMO-like"/>
</dbReference>
<evidence type="ECO:0000256" key="7">
    <source>
        <dbReference type="ARBA" id="ARBA00022827"/>
    </source>
</evidence>
<dbReference type="Proteomes" id="UP000827092">
    <property type="component" value="Unassembled WGS sequence"/>
</dbReference>
<comment type="catalytic activity">
    <reaction evidence="14">
        <text>hypotaurine + NADH + O2 + H(+) = taurine + NAD(+) + H2O</text>
        <dbReference type="Rhea" id="RHEA:74111"/>
        <dbReference type="ChEBI" id="CHEBI:15377"/>
        <dbReference type="ChEBI" id="CHEBI:15378"/>
        <dbReference type="ChEBI" id="CHEBI:15379"/>
        <dbReference type="ChEBI" id="CHEBI:57540"/>
        <dbReference type="ChEBI" id="CHEBI:57853"/>
        <dbReference type="ChEBI" id="CHEBI:57945"/>
        <dbReference type="ChEBI" id="CHEBI:507393"/>
        <dbReference type="EC" id="1.14.13.8"/>
    </reaction>
    <physiologicalReaction direction="left-to-right" evidence="14">
        <dbReference type="Rhea" id="RHEA:74112"/>
    </physiologicalReaction>
</comment>
<dbReference type="InterPro" id="IPR002253">
    <property type="entry name" value="Flavin_mOase_1"/>
</dbReference>
<comment type="caution">
    <text evidence="20">The sequence shown here is derived from an EMBL/GenBank/DDBJ whole genome shotgun (WGS) entry which is preliminary data.</text>
</comment>
<keyword evidence="11 18" id="KW-0503">Monooxygenase</keyword>
<dbReference type="Pfam" id="PF00743">
    <property type="entry name" value="FMO-like"/>
    <property type="match status" value="1"/>
</dbReference>
<dbReference type="InterPro" id="IPR020946">
    <property type="entry name" value="Flavin_mOase-like"/>
</dbReference>
<evidence type="ECO:0000313" key="20">
    <source>
        <dbReference type="EMBL" id="KAG8189372.1"/>
    </source>
</evidence>
<keyword evidence="8" id="KW-0521">NADP</keyword>
<evidence type="ECO:0000256" key="17">
    <source>
        <dbReference type="ARBA" id="ARBA00049443"/>
    </source>
</evidence>
<evidence type="ECO:0000256" key="5">
    <source>
        <dbReference type="ARBA" id="ARBA00022692"/>
    </source>
</evidence>
<dbReference type="InterPro" id="IPR000960">
    <property type="entry name" value="Flavin_mOase"/>
</dbReference>
<comment type="catalytic activity">
    <reaction evidence="15">
        <text>hypotaurine + NADPH + O2 + H(+) = taurine + NADP(+) + H2O</text>
        <dbReference type="Rhea" id="RHEA:69819"/>
        <dbReference type="ChEBI" id="CHEBI:15377"/>
        <dbReference type="ChEBI" id="CHEBI:15378"/>
        <dbReference type="ChEBI" id="CHEBI:15379"/>
        <dbReference type="ChEBI" id="CHEBI:57783"/>
        <dbReference type="ChEBI" id="CHEBI:57853"/>
        <dbReference type="ChEBI" id="CHEBI:58349"/>
        <dbReference type="ChEBI" id="CHEBI:507393"/>
        <dbReference type="EC" id="1.14.13.8"/>
    </reaction>
    <physiologicalReaction direction="left-to-right" evidence="15">
        <dbReference type="Rhea" id="RHEA:69820"/>
    </physiologicalReaction>
</comment>
<organism evidence="20 21">
    <name type="scientific">Oedothorax gibbosus</name>
    <dbReference type="NCBI Taxonomy" id="931172"/>
    <lineage>
        <taxon>Eukaryota</taxon>
        <taxon>Metazoa</taxon>
        <taxon>Ecdysozoa</taxon>
        <taxon>Arthropoda</taxon>
        <taxon>Chelicerata</taxon>
        <taxon>Arachnida</taxon>
        <taxon>Araneae</taxon>
        <taxon>Araneomorphae</taxon>
        <taxon>Entelegynae</taxon>
        <taxon>Araneoidea</taxon>
        <taxon>Linyphiidae</taxon>
        <taxon>Erigoninae</taxon>
        <taxon>Oedothorax</taxon>
    </lineage>
</organism>
<keyword evidence="21" id="KW-1185">Reference proteome</keyword>
<dbReference type="PRINTS" id="PR01121">
    <property type="entry name" value="FMOXYGENASE1"/>
</dbReference>
<evidence type="ECO:0000256" key="1">
    <source>
        <dbReference type="ARBA" id="ARBA00001974"/>
    </source>
</evidence>
<comment type="function">
    <text evidence="13">Broad spectrum monooxygenase that catalyzes the oxygenation of a wide variety of nitrogen- and sulfur-containing compounds including xenobiotics. Catalyzes the S-oxygenation of hypotaurine to produce taurine, an organic osmolyte involved in cell volume regulation as well as a variety of cytoprotective and developmental processes. In vitro, catalyzes the N-oxygenation of trimethylamine (TMA) to produce trimethylamine N-oxide (TMAO) and could therefore participate to the detoxification of this compound that is generated by the action of gut microbiota from dietary precursors such as choline, choline containing compounds, betaine or L-carnitine.</text>
</comment>
<evidence type="ECO:0000256" key="9">
    <source>
        <dbReference type="ARBA" id="ARBA00022989"/>
    </source>
</evidence>
<comment type="catalytic activity">
    <reaction evidence="17">
        <text>N,N-dimethylaniline + NADPH + O2 + H(+) = N,N-dimethylaniline N-oxide + NADP(+) + H2O</text>
        <dbReference type="Rhea" id="RHEA:24468"/>
        <dbReference type="ChEBI" id="CHEBI:15377"/>
        <dbReference type="ChEBI" id="CHEBI:15378"/>
        <dbReference type="ChEBI" id="CHEBI:15379"/>
        <dbReference type="ChEBI" id="CHEBI:16269"/>
        <dbReference type="ChEBI" id="CHEBI:17735"/>
        <dbReference type="ChEBI" id="CHEBI:57783"/>
        <dbReference type="ChEBI" id="CHEBI:58349"/>
        <dbReference type="EC" id="1.14.13.8"/>
    </reaction>
    <physiologicalReaction direction="left-to-right" evidence="17">
        <dbReference type="Rhea" id="RHEA:24469"/>
    </physiologicalReaction>
</comment>
<dbReference type="SUPFAM" id="SSF51905">
    <property type="entry name" value="FAD/NAD(P)-binding domain"/>
    <property type="match status" value="2"/>
</dbReference>
<dbReference type="InterPro" id="IPR036188">
    <property type="entry name" value="FAD/NAD-bd_sf"/>
</dbReference>